<name>A0A517MKN1_9BACT</name>
<feature type="compositionally biased region" description="Low complexity" evidence="1">
    <location>
        <begin position="444"/>
        <end position="458"/>
    </location>
</feature>
<evidence type="ECO:0000256" key="2">
    <source>
        <dbReference type="SAM" id="SignalP"/>
    </source>
</evidence>
<organism evidence="3 4">
    <name type="scientific">Roseimaritima multifibrata</name>
    <dbReference type="NCBI Taxonomy" id="1930274"/>
    <lineage>
        <taxon>Bacteria</taxon>
        <taxon>Pseudomonadati</taxon>
        <taxon>Planctomycetota</taxon>
        <taxon>Planctomycetia</taxon>
        <taxon>Pirellulales</taxon>
        <taxon>Pirellulaceae</taxon>
        <taxon>Roseimaritima</taxon>
    </lineage>
</organism>
<gene>
    <name evidence="3" type="ORF">FF011L_41960</name>
</gene>
<dbReference type="Proteomes" id="UP000320672">
    <property type="component" value="Chromosome"/>
</dbReference>
<evidence type="ECO:0000313" key="3">
    <source>
        <dbReference type="EMBL" id="QDS95400.1"/>
    </source>
</evidence>
<sequence precursor="true">MGCFKSKKIPMRFVTLCLFASAILVQSGCGGDSAPAPSTDTAPAAAPGPESSDGGMDPTMEGPSGESAAMLPPEGPPGEGASAEALAAPSSGEEEMYAAGEPGMEMDMGMEPGLGMEPGMEMRMGMPGESDTYIDELTFATVGGQKNSPAEGMLAGLSGLLSGAGGLVKGSSRPLSLRDMANQAFMGGDEALALRLLHAHLAAEFDTAGAAYDDVRFSKALREPTWLVRWGTSIHVRGDSLTDTHPIVENMPSPITIPNRGAGQGGMRNNRAGGEAAMESLGAAGEMLEPASRRGAAAQFSPSNQIDQNLKKKLGLVAEFTGKNFDSRFADGSFGYGFVTAMASAQADAPQPPAGNRRPGGMEGMMHGEMEGMMEEEMAGMSAGALGMPAMDPASTVRGMPSPDSLRNRMTDPNRLSAGMNEPGMEGEMSMQAMEGMLPPGAAPPRAAGGQHPGQPAQTTYNPAYPRWRPGIVSLGEMSQLDALELAKKEGIQFLLHFDVSVQDKKNRTMVRVLNVTTGDTVVVSKKMDNVEVYRLVQAERTTEREFVEEIISEMFTVIDEKCKVEPMIKLTPEIAKQRIAALLQEAPGFDFSGMAEVRLFQFLGLLQENEVAGALHLFGGDDALTMMYAMPERRREIVLRELGISGN</sequence>
<reference evidence="3 4" key="1">
    <citation type="submission" date="2019-02" db="EMBL/GenBank/DDBJ databases">
        <title>Deep-cultivation of Planctomycetes and their phenomic and genomic characterization uncovers novel biology.</title>
        <authorList>
            <person name="Wiegand S."/>
            <person name="Jogler M."/>
            <person name="Boedeker C."/>
            <person name="Pinto D."/>
            <person name="Vollmers J."/>
            <person name="Rivas-Marin E."/>
            <person name="Kohn T."/>
            <person name="Peeters S.H."/>
            <person name="Heuer A."/>
            <person name="Rast P."/>
            <person name="Oberbeckmann S."/>
            <person name="Bunk B."/>
            <person name="Jeske O."/>
            <person name="Meyerdierks A."/>
            <person name="Storesund J.E."/>
            <person name="Kallscheuer N."/>
            <person name="Luecker S."/>
            <person name="Lage O.M."/>
            <person name="Pohl T."/>
            <person name="Merkel B.J."/>
            <person name="Hornburger P."/>
            <person name="Mueller R.-W."/>
            <person name="Bruemmer F."/>
            <person name="Labrenz M."/>
            <person name="Spormann A.M."/>
            <person name="Op den Camp H."/>
            <person name="Overmann J."/>
            <person name="Amann R."/>
            <person name="Jetten M.S.M."/>
            <person name="Mascher T."/>
            <person name="Medema M.H."/>
            <person name="Devos D.P."/>
            <person name="Kaster A.-K."/>
            <person name="Ovreas L."/>
            <person name="Rohde M."/>
            <person name="Galperin M.Y."/>
            <person name="Jogler C."/>
        </authorList>
    </citation>
    <scope>NUCLEOTIDE SEQUENCE [LARGE SCALE GENOMIC DNA]</scope>
    <source>
        <strain evidence="3 4">FF011L</strain>
    </source>
</reference>
<feature type="region of interest" description="Disordered" evidence="1">
    <location>
        <begin position="347"/>
        <end position="366"/>
    </location>
</feature>
<dbReference type="KEGG" id="rml:FF011L_41960"/>
<feature type="compositionally biased region" description="Low complexity" evidence="1">
    <location>
        <begin position="79"/>
        <end position="91"/>
    </location>
</feature>
<dbReference type="AlphaFoldDB" id="A0A517MKN1"/>
<accession>A0A517MKN1</accession>
<keyword evidence="4" id="KW-1185">Reference proteome</keyword>
<feature type="chain" id="PRO_5021832983" evidence="2">
    <location>
        <begin position="28"/>
        <end position="648"/>
    </location>
</feature>
<feature type="region of interest" description="Disordered" evidence="1">
    <location>
        <begin position="29"/>
        <end position="94"/>
    </location>
</feature>
<keyword evidence="2" id="KW-0732">Signal</keyword>
<feature type="signal peptide" evidence="2">
    <location>
        <begin position="1"/>
        <end position="27"/>
    </location>
</feature>
<feature type="region of interest" description="Disordered" evidence="1">
    <location>
        <begin position="398"/>
        <end position="420"/>
    </location>
</feature>
<protein>
    <submittedName>
        <fullName evidence="3">Uncharacterized protein</fullName>
    </submittedName>
</protein>
<feature type="compositionally biased region" description="Low complexity" evidence="1">
    <location>
        <begin position="32"/>
        <end position="47"/>
    </location>
</feature>
<dbReference type="EMBL" id="CP036262">
    <property type="protein sequence ID" value="QDS95400.1"/>
    <property type="molecule type" value="Genomic_DNA"/>
</dbReference>
<evidence type="ECO:0000256" key="1">
    <source>
        <dbReference type="SAM" id="MobiDB-lite"/>
    </source>
</evidence>
<evidence type="ECO:0000313" key="4">
    <source>
        <dbReference type="Proteomes" id="UP000320672"/>
    </source>
</evidence>
<feature type="region of interest" description="Disordered" evidence="1">
    <location>
        <begin position="440"/>
        <end position="463"/>
    </location>
</feature>
<proteinExistence type="predicted"/>